<keyword evidence="1" id="KW-0677">Repeat</keyword>
<feature type="region of interest" description="Disordered" evidence="3">
    <location>
        <begin position="375"/>
        <end position="398"/>
    </location>
</feature>
<protein>
    <recommendedName>
        <fullName evidence="4">Nephrocystin 3-like N-terminal domain-containing protein</fullName>
    </recommendedName>
</protein>
<evidence type="ECO:0000259" key="4">
    <source>
        <dbReference type="Pfam" id="PF24883"/>
    </source>
</evidence>
<keyword evidence="2" id="KW-0853">WD repeat</keyword>
<dbReference type="Pfam" id="PF24883">
    <property type="entry name" value="NPHP3_N"/>
    <property type="match status" value="1"/>
</dbReference>
<dbReference type="InterPro" id="IPR001680">
    <property type="entry name" value="WD40_rpt"/>
</dbReference>
<dbReference type="SMART" id="SM00320">
    <property type="entry name" value="WD40"/>
    <property type="match status" value="8"/>
</dbReference>
<dbReference type="PANTHER" id="PTHR19879">
    <property type="entry name" value="TRANSCRIPTION INITIATION FACTOR TFIID"/>
    <property type="match status" value="1"/>
</dbReference>
<feature type="domain" description="Nephrocystin 3-like N-terminal" evidence="4">
    <location>
        <begin position="295"/>
        <end position="444"/>
    </location>
</feature>
<organism evidence="5 6">
    <name type="scientific">Streptomyces nojiriensis</name>
    <dbReference type="NCBI Taxonomy" id="66374"/>
    <lineage>
        <taxon>Bacteria</taxon>
        <taxon>Bacillati</taxon>
        <taxon>Actinomycetota</taxon>
        <taxon>Actinomycetes</taxon>
        <taxon>Kitasatosporales</taxon>
        <taxon>Streptomycetaceae</taxon>
        <taxon>Streptomyces</taxon>
    </lineage>
</organism>
<evidence type="ECO:0000256" key="1">
    <source>
        <dbReference type="ARBA" id="ARBA00022737"/>
    </source>
</evidence>
<dbReference type="Pfam" id="PF00400">
    <property type="entry name" value="WD40"/>
    <property type="match status" value="3"/>
</dbReference>
<accession>A0ABQ3SHT2</accession>
<dbReference type="Proteomes" id="UP000613974">
    <property type="component" value="Unassembled WGS sequence"/>
</dbReference>
<name>A0ABQ3SHT2_9ACTN</name>
<keyword evidence="6" id="KW-1185">Reference proteome</keyword>
<dbReference type="PROSITE" id="PS50082">
    <property type="entry name" value="WD_REPEATS_2"/>
    <property type="match status" value="1"/>
</dbReference>
<dbReference type="InterPro" id="IPR036322">
    <property type="entry name" value="WD40_repeat_dom_sf"/>
</dbReference>
<feature type="compositionally biased region" description="Basic and acidic residues" evidence="3">
    <location>
        <begin position="379"/>
        <end position="396"/>
    </location>
</feature>
<dbReference type="InterPro" id="IPR015943">
    <property type="entry name" value="WD40/YVTN_repeat-like_dom_sf"/>
</dbReference>
<gene>
    <name evidence="5" type="ORF">Snoj_15990</name>
</gene>
<reference evidence="6" key="1">
    <citation type="submission" date="2023-07" db="EMBL/GenBank/DDBJ databases">
        <title>Whole genome shotgun sequence of Streptomyces nojiriensis NBRC 13794.</title>
        <authorList>
            <person name="Komaki H."/>
            <person name="Tamura T."/>
        </authorList>
    </citation>
    <scope>NUCLEOTIDE SEQUENCE [LARGE SCALE GENOMIC DNA]</scope>
    <source>
        <strain evidence="6">NBRC 13794</strain>
    </source>
</reference>
<dbReference type="SUPFAM" id="SSF101908">
    <property type="entry name" value="Putative isomerase YbhE"/>
    <property type="match status" value="1"/>
</dbReference>
<dbReference type="Gene3D" id="2.130.10.10">
    <property type="entry name" value="YVTN repeat-like/Quinoprotein amine dehydrogenase"/>
    <property type="match status" value="3"/>
</dbReference>
<dbReference type="InterPro" id="IPR056884">
    <property type="entry name" value="NPHP3-like_N"/>
</dbReference>
<evidence type="ECO:0000256" key="3">
    <source>
        <dbReference type="SAM" id="MobiDB-lite"/>
    </source>
</evidence>
<comment type="caution">
    <text evidence="5">The sequence shown here is derived from an EMBL/GenBank/DDBJ whole genome shotgun (WGS) entry which is preliminary data.</text>
</comment>
<proteinExistence type="predicted"/>
<evidence type="ECO:0000313" key="6">
    <source>
        <dbReference type="Proteomes" id="UP000613974"/>
    </source>
</evidence>
<evidence type="ECO:0000256" key="2">
    <source>
        <dbReference type="PROSITE-ProRule" id="PRU00221"/>
    </source>
</evidence>
<feature type="repeat" description="WD" evidence="2">
    <location>
        <begin position="934"/>
        <end position="968"/>
    </location>
</feature>
<dbReference type="EMBL" id="BNEC01000003">
    <property type="protein sequence ID" value="GHI67681.1"/>
    <property type="molecule type" value="Genomic_DNA"/>
</dbReference>
<dbReference type="SUPFAM" id="SSF50978">
    <property type="entry name" value="WD40 repeat-like"/>
    <property type="match status" value="1"/>
</dbReference>
<dbReference type="PANTHER" id="PTHR19879:SF9">
    <property type="entry name" value="TRANSCRIPTION INITIATION FACTOR TFIID SUBUNIT 5"/>
    <property type="match status" value="1"/>
</dbReference>
<dbReference type="InterPro" id="IPR027417">
    <property type="entry name" value="P-loop_NTPase"/>
</dbReference>
<evidence type="ECO:0000313" key="5">
    <source>
        <dbReference type="EMBL" id="GHI67681.1"/>
    </source>
</evidence>
<sequence>MVLSIGVGSFADGSETEDLGFVRSRVEEVQAAFRQFGAAGETSLDRSEGEIDALLRKWIVDERGATDVLVVHLIGHGRADRSGRLSFVAHDDREVDVDRWIEKAQQEAERGADCKRVVFLIDTCGAGTATGRQPISELDGERGVWSLGASISSSPTESGRFSGWVVKALDALFFTDFALDVESIVFTRFVRALIAEVKADITWRMSLGFSVEQGDGEWPFLPNPLTAERTPEQIQLQRRSLGFVPGEDLGDLASQIAAGKEISDSLYFIDRASGRGLISADDRTGFFSGRTAELKRYHAWLAGDSPLLTVTGAAGAGKSGLLGLVVCAAAPKLRRGVRELWESAAYDLPEVPDIVALHARQRSVQQVIDIIVEQTGLEPPKDEENPEDPDRERETGGADPVLWTADLLRKALAQEQKQRLIVVDAVDESTDPHAVLRLISGLLAPERRDGTLAEAPCRVLLGGRREVVAGLSCAEELSEIAADRIDLDTADPVALEDDVRHYIERLLRASKPYATGTASEFVDTLAKRGASGIVRHLRPDSLWGPFLLAGLYVHYLVTLRYPPQDETAARAYAREASADLPDLMEAVLLARRDEFPALRAVLSILARSRGDGMPLTTLRRCLKAMDADDITDRKFLDTLREASPFLRTGVDPESDVALYRIFHQGLADYLHDHPAGSDPVDAAQSLDLERRLLSEIVGPFTAGAAEPCDNWYSAEPYVLRHALGHVAAADAAESAELLLTDPYFLIRFDPRQDHRAIDMTRSEQAAEYIRLLSASWSSHAQIRKASDRASVCAFDAHRLDLPRHRKQFARIVGMVAFQPEEAHSLLWAEGGRVDASTPFVERVSSAVHDVAFSPDGSRLIAATSRGVHLVETDTWRAIAPLFGNSHASITDIAVSPDGRLLALGTNAWTRSIQFWDVEKRTLVGEPWHHVTGRVSALAFSPDGRRLAVGRHDLGASVWDVTGDHPVEDVSLQHSEGVEDVQFSPNGELLAVCGARGLAVWTTHDWNRVSLDTEKGRAIAFSPDGRLLAALGSEGVGLWSCETLEWIRRVGRKTMVVGGRLSFSSDGTLLAIGSWTSLDVVEVSSGRTISQLNDRSTYNMCVAFHPSDPSLLISGDGEGRLRLWSGLGEGAQAPKLTQFAPSSAVGSPDGRLLAVLNRNTGRLELRDPATGKTLSEVPGRSGSHFHFSPDSQLLIAPGYSGSLQILRTGSLPPPPAETLRIGGHPQALHRLAFSPDSKWFALAVVEHSKTSVIKIWESHGLRLVRRIPLLDQPDNFGFAGPGRLFVTINGALAVYDCGEADSEESPA</sequence>
<dbReference type="Gene3D" id="3.40.50.300">
    <property type="entry name" value="P-loop containing nucleotide triphosphate hydrolases"/>
    <property type="match status" value="1"/>
</dbReference>